<feature type="compositionally biased region" description="Polar residues" evidence="1">
    <location>
        <begin position="21"/>
        <end position="32"/>
    </location>
</feature>
<feature type="compositionally biased region" description="Low complexity" evidence="1">
    <location>
        <begin position="1010"/>
        <end position="1030"/>
    </location>
</feature>
<feature type="compositionally biased region" description="Basic and acidic residues" evidence="1">
    <location>
        <begin position="145"/>
        <end position="161"/>
    </location>
</feature>
<gene>
    <name evidence="2" type="ORF">LTR84_005687</name>
</gene>
<comment type="caution">
    <text evidence="2">The sequence shown here is derived from an EMBL/GenBank/DDBJ whole genome shotgun (WGS) entry which is preliminary data.</text>
</comment>
<feature type="compositionally biased region" description="Low complexity" evidence="1">
    <location>
        <begin position="949"/>
        <end position="958"/>
    </location>
</feature>
<sequence>MPPLDQPKRRNRKSADAELTRSATYTRLTATETDIDVPPIKRTFSENIISLSPDRKPGKVNEDAHSTNLELLRRTSRKMKRKMSSAAKFSLSPDDEEENKWETRKSSDNADQSKSLSRSVAGTFRSLARKSWAGSTSRPSSQSPTRKEKKERSWSPGKDKAAPAANSIALPEPVAARISSTTSAPEPDTETQPQLLQKPLSALQTRNKSEISLKRLSRNSSSTSLKSFASTERSRSRLSLGRPPPLPPSLSSDRLAALNAEAPRKKDPLWSAFRSIESEYVNFQSKTSLQRAKVLRGSLLPFLAKYNQHPSNQNLRAEDLDRRIAVLNKWWTGLLEMLHGNNHQPISGTDRPAFLEAASTIMMRPEWRAPGFVSTTAETPRSSNLKSKSTGSLESDEVDFLVDTVYQNVRNTFVQNLLSQMAFVVDKLSMRSTPASLVTFAGKACAYAFMFCPGVADLLTRLWCLPPGTLRRVFSEFGSERGDKLDLVSQALAANLPAPVRTLIVSSQAALSRHLQRSNQIPQGSENIRWHGPWIGRWCGRDSDLFFVFIKYYHTLVAEFITDDVSLKDRAGIPGLIPICAQMLVVLETTVYRQAGQTSVENYATGTASYMDNPDALAPLPMTIANATRSISENRLIMLLKDICNDTTRENAFQRNLIIESFDAVTKAAARKISLYNNDACFVICDFMEEVLPVMFRYNQSFQDTPIALDWPFWLQVCQRMFKSQTTLTQIRLIAFLYSTWSTWTLNEERKREFVLEWLLDPSIFEPMFCHWSSMVRHYFYRLLCWRVARYDGEFTPLDVEILQTLATRLNKVWGHYQYLKAEAEMRETPPPSCTPCSPAPNRYLVIVRTDSQPILTPSMNNFEKYLPSTLISQNSPYQNHSSALSSIPAADSPNQSSKKRWSLFKGLNNVFGPVPGNHRPGEVTPPGTPDEKTTPNSSSEHLPGPNSAITTARAPSRPATPPHQTFSFKFSLEWNNQRSAEQRNPRKITPPSLPTNAQNILQKSQNRQSSSSGGSGSTTSISATSAHSSNGTGSGTSEDAKMRTRTGEIRPLKPMPQEVSIARYSGRALAEWRQVLVECGHFYHRRRLEGVPRDNLIETPTMGVETFRLAG</sequence>
<reference evidence="2 3" key="1">
    <citation type="submission" date="2023-08" db="EMBL/GenBank/DDBJ databases">
        <title>Black Yeasts Isolated from many extreme environments.</title>
        <authorList>
            <person name="Coleine C."/>
            <person name="Stajich J.E."/>
            <person name="Selbmann L."/>
        </authorList>
    </citation>
    <scope>NUCLEOTIDE SEQUENCE [LARGE SCALE GENOMIC DNA]</scope>
    <source>
        <strain evidence="2 3">CCFEE 5792</strain>
    </source>
</reference>
<dbReference type="PANTHER" id="PTHR37988">
    <property type="entry name" value="UPF0592 MEMBRANE PROTEIN C7D4.03C"/>
    <property type="match status" value="1"/>
</dbReference>
<evidence type="ECO:0000256" key="1">
    <source>
        <dbReference type="SAM" id="MobiDB-lite"/>
    </source>
</evidence>
<feature type="compositionally biased region" description="Low complexity" evidence="1">
    <location>
        <begin position="218"/>
        <end position="230"/>
    </location>
</feature>
<dbReference type="GeneID" id="89973862"/>
<feature type="compositionally biased region" description="Polar residues" evidence="1">
    <location>
        <begin position="178"/>
        <end position="195"/>
    </location>
</feature>
<accession>A0AAV9N315</accession>
<dbReference type="EMBL" id="JAVRRD010000021">
    <property type="protein sequence ID" value="KAK5048596.1"/>
    <property type="molecule type" value="Genomic_DNA"/>
</dbReference>
<feature type="region of interest" description="Disordered" evidence="1">
    <location>
        <begin position="1003"/>
        <end position="1048"/>
    </location>
</feature>
<feature type="compositionally biased region" description="Polar residues" evidence="1">
    <location>
        <begin position="109"/>
        <end position="120"/>
    </location>
</feature>
<feature type="compositionally biased region" description="Low complexity" evidence="1">
    <location>
        <begin position="135"/>
        <end position="144"/>
    </location>
</feature>
<dbReference type="InterPro" id="IPR013887">
    <property type="entry name" value="UPF0592"/>
</dbReference>
<feature type="region of interest" description="Disordered" evidence="1">
    <location>
        <begin position="878"/>
        <end position="900"/>
    </location>
</feature>
<dbReference type="PANTHER" id="PTHR37988:SF1">
    <property type="entry name" value="UPF0592 MEMBRANE PROTEIN C7D4.03C"/>
    <property type="match status" value="1"/>
</dbReference>
<name>A0AAV9N315_9EURO</name>
<organism evidence="2 3">
    <name type="scientific">Exophiala bonariae</name>
    <dbReference type="NCBI Taxonomy" id="1690606"/>
    <lineage>
        <taxon>Eukaryota</taxon>
        <taxon>Fungi</taxon>
        <taxon>Dikarya</taxon>
        <taxon>Ascomycota</taxon>
        <taxon>Pezizomycotina</taxon>
        <taxon>Eurotiomycetes</taxon>
        <taxon>Chaetothyriomycetidae</taxon>
        <taxon>Chaetothyriales</taxon>
        <taxon>Herpotrichiellaceae</taxon>
        <taxon>Exophiala</taxon>
    </lineage>
</organism>
<evidence type="ECO:0000313" key="2">
    <source>
        <dbReference type="EMBL" id="KAK5048596.1"/>
    </source>
</evidence>
<feature type="region of interest" description="Disordered" evidence="1">
    <location>
        <begin position="978"/>
        <end position="997"/>
    </location>
</feature>
<dbReference type="Pfam" id="PF08578">
    <property type="entry name" value="DUF1765"/>
    <property type="match status" value="1"/>
</dbReference>
<evidence type="ECO:0000313" key="3">
    <source>
        <dbReference type="Proteomes" id="UP001358417"/>
    </source>
</evidence>
<keyword evidence="3" id="KW-1185">Reference proteome</keyword>
<feature type="compositionally biased region" description="Basic and acidic residues" evidence="1">
    <location>
        <begin position="53"/>
        <end position="65"/>
    </location>
</feature>
<proteinExistence type="predicted"/>
<feature type="compositionally biased region" description="Basic residues" evidence="1">
    <location>
        <begin position="74"/>
        <end position="83"/>
    </location>
</feature>
<dbReference type="RefSeq" id="XP_064703955.1">
    <property type="nucleotide sequence ID" value="XM_064849252.1"/>
</dbReference>
<dbReference type="AlphaFoldDB" id="A0AAV9N315"/>
<feature type="compositionally biased region" description="Basic and acidic residues" evidence="1">
    <location>
        <begin position="1039"/>
        <end position="1048"/>
    </location>
</feature>
<feature type="region of interest" description="Disordered" evidence="1">
    <location>
        <begin position="1"/>
        <end position="252"/>
    </location>
</feature>
<protein>
    <recommendedName>
        <fullName evidence="4">DUF1765-domain-containing protein</fullName>
    </recommendedName>
</protein>
<dbReference type="Proteomes" id="UP001358417">
    <property type="component" value="Unassembled WGS sequence"/>
</dbReference>
<feature type="region of interest" description="Disordered" evidence="1">
    <location>
        <begin position="913"/>
        <end position="966"/>
    </location>
</feature>
<evidence type="ECO:0008006" key="4">
    <source>
        <dbReference type="Google" id="ProtNLM"/>
    </source>
</evidence>